<dbReference type="InterPro" id="IPR011055">
    <property type="entry name" value="Dup_hybrid_motif"/>
</dbReference>
<evidence type="ECO:0000259" key="1">
    <source>
        <dbReference type="Pfam" id="PF01551"/>
    </source>
</evidence>
<proteinExistence type="predicted"/>
<reference evidence="2 3" key="1">
    <citation type="submission" date="2014-04" db="EMBL/GenBank/DDBJ databases">
        <title>Aquimarina sp. 22II-S11-z7 Genome Sequencing.</title>
        <authorList>
            <person name="Lai Q."/>
        </authorList>
    </citation>
    <scope>NUCLEOTIDE SEQUENCE [LARGE SCALE GENOMIC DNA]</scope>
    <source>
        <strain evidence="2 3">22II-S11-z7</strain>
    </source>
</reference>
<keyword evidence="3" id="KW-1185">Reference proteome</keyword>
<name>A0A023C0G0_9FLAO</name>
<protein>
    <recommendedName>
        <fullName evidence="1">M23ase beta-sheet core domain-containing protein</fullName>
    </recommendedName>
</protein>
<dbReference type="PANTHER" id="PTHR21666">
    <property type="entry name" value="PEPTIDASE-RELATED"/>
    <property type="match status" value="1"/>
</dbReference>
<dbReference type="EMBL" id="AQRA01000001">
    <property type="protein sequence ID" value="EZH75684.1"/>
    <property type="molecule type" value="Genomic_DNA"/>
</dbReference>
<gene>
    <name evidence="2" type="ORF">ATO12_02525</name>
</gene>
<dbReference type="eggNOG" id="COG0739">
    <property type="taxonomic scope" value="Bacteria"/>
</dbReference>
<dbReference type="CDD" id="cd12797">
    <property type="entry name" value="M23_peptidase"/>
    <property type="match status" value="1"/>
</dbReference>
<dbReference type="GO" id="GO:0004222">
    <property type="term" value="F:metalloendopeptidase activity"/>
    <property type="evidence" value="ECO:0007669"/>
    <property type="project" value="TreeGrafter"/>
</dbReference>
<evidence type="ECO:0000313" key="3">
    <source>
        <dbReference type="Proteomes" id="UP000023541"/>
    </source>
</evidence>
<evidence type="ECO:0000313" key="2">
    <source>
        <dbReference type="EMBL" id="EZH75684.1"/>
    </source>
</evidence>
<dbReference type="STRING" id="1317122.ATO12_02525"/>
<dbReference type="Pfam" id="PF01551">
    <property type="entry name" value="Peptidase_M23"/>
    <property type="match status" value="1"/>
</dbReference>
<dbReference type="Gene3D" id="2.70.70.10">
    <property type="entry name" value="Glucose Permease (Domain IIA)"/>
    <property type="match status" value="1"/>
</dbReference>
<dbReference type="InterPro" id="IPR050570">
    <property type="entry name" value="Cell_wall_metabolism_enzyme"/>
</dbReference>
<dbReference type="PANTHER" id="PTHR21666:SF270">
    <property type="entry name" value="MUREIN HYDROLASE ACTIVATOR ENVC"/>
    <property type="match status" value="1"/>
</dbReference>
<feature type="domain" description="M23ase beta-sheet core" evidence="1">
    <location>
        <begin position="86"/>
        <end position="175"/>
    </location>
</feature>
<dbReference type="Proteomes" id="UP000023541">
    <property type="component" value="Unassembled WGS sequence"/>
</dbReference>
<organism evidence="2 3">
    <name type="scientific">Aquimarina atlantica</name>
    <dbReference type="NCBI Taxonomy" id="1317122"/>
    <lineage>
        <taxon>Bacteria</taxon>
        <taxon>Pseudomonadati</taxon>
        <taxon>Bacteroidota</taxon>
        <taxon>Flavobacteriia</taxon>
        <taxon>Flavobacteriales</taxon>
        <taxon>Flavobacteriaceae</taxon>
        <taxon>Aquimarina</taxon>
    </lineage>
</organism>
<dbReference type="AlphaFoldDB" id="A0A023C0G0"/>
<accession>A0A023C0G0</accession>
<sequence length="211" mass="23336">MNSCADSLIGDEGQIEEDIFLNYQTKTELELPFENEWYVVWGGKSIQQNQHFNNRFERYALDILQIVNGASFTGDGTQNKDYYCFGKRLNAPGDGKVIAIENNIEDNTPGVLNKAGGNYIIIDHLNGEVSVMAHLKKGSIIVAVGDTVVKGQEVGKAGNSGNSTEPHLHYHLTTSDSPDGIGLPPQFINYYEDDVFVEQGEPVRGQKVRKN</sequence>
<dbReference type="InterPro" id="IPR016047">
    <property type="entry name" value="M23ase_b-sheet_dom"/>
</dbReference>
<dbReference type="SUPFAM" id="SSF51261">
    <property type="entry name" value="Duplicated hybrid motif"/>
    <property type="match status" value="1"/>
</dbReference>
<comment type="caution">
    <text evidence="2">The sequence shown here is derived from an EMBL/GenBank/DDBJ whole genome shotgun (WGS) entry which is preliminary data.</text>
</comment>